<feature type="region of interest" description="Disordered" evidence="1">
    <location>
        <begin position="1"/>
        <end position="75"/>
    </location>
</feature>
<dbReference type="AlphaFoldDB" id="A0A183CSS3"/>
<organism evidence="2 3">
    <name type="scientific">Globodera pallida</name>
    <name type="common">Potato cyst nematode worm</name>
    <name type="synonym">Heterodera pallida</name>
    <dbReference type="NCBI Taxonomy" id="36090"/>
    <lineage>
        <taxon>Eukaryota</taxon>
        <taxon>Metazoa</taxon>
        <taxon>Ecdysozoa</taxon>
        <taxon>Nematoda</taxon>
        <taxon>Chromadorea</taxon>
        <taxon>Rhabditida</taxon>
        <taxon>Tylenchina</taxon>
        <taxon>Tylenchomorpha</taxon>
        <taxon>Tylenchoidea</taxon>
        <taxon>Heteroderidae</taxon>
        <taxon>Heteroderinae</taxon>
        <taxon>Globodera</taxon>
    </lineage>
</organism>
<dbReference type="Proteomes" id="UP000050741">
    <property type="component" value="Unassembled WGS sequence"/>
</dbReference>
<evidence type="ECO:0000256" key="1">
    <source>
        <dbReference type="SAM" id="MobiDB-lite"/>
    </source>
</evidence>
<dbReference type="WBParaSite" id="GPLIN_001593100">
    <property type="protein sequence ID" value="GPLIN_001593100"/>
    <property type="gene ID" value="GPLIN_001593100"/>
</dbReference>
<reference evidence="2" key="1">
    <citation type="submission" date="2014-05" db="EMBL/GenBank/DDBJ databases">
        <title>The genome and life-stage specific transcriptomes of Globodera pallida elucidate key aspects of plant parasitism by a cyst nematode.</title>
        <authorList>
            <person name="Cotton J.A."/>
            <person name="Lilley C.J."/>
            <person name="Jones L.M."/>
            <person name="Kikuchi T."/>
            <person name="Reid A.J."/>
            <person name="Thorpe P."/>
            <person name="Tsai I.J."/>
            <person name="Beasley H."/>
            <person name="Blok V."/>
            <person name="Cock P.J.A."/>
            <person name="Van den Akker S.E."/>
            <person name="Holroyd N."/>
            <person name="Hunt M."/>
            <person name="Mantelin S."/>
            <person name="Naghra H."/>
            <person name="Pain A."/>
            <person name="Palomares-Rius J.E."/>
            <person name="Zarowiecki M."/>
            <person name="Berriman M."/>
            <person name="Jones J.T."/>
            <person name="Urwin P.E."/>
        </authorList>
    </citation>
    <scope>NUCLEOTIDE SEQUENCE [LARGE SCALE GENOMIC DNA]</scope>
    <source>
        <strain evidence="2">Lindley</strain>
    </source>
</reference>
<accession>A0A183CSS3</accession>
<name>A0A183CSS3_GLOPA</name>
<reference evidence="3" key="2">
    <citation type="submission" date="2016-06" db="UniProtKB">
        <authorList>
            <consortium name="WormBaseParasite"/>
        </authorList>
    </citation>
    <scope>IDENTIFICATION</scope>
</reference>
<feature type="compositionally biased region" description="Polar residues" evidence="1">
    <location>
        <begin position="50"/>
        <end position="66"/>
    </location>
</feature>
<evidence type="ECO:0000313" key="2">
    <source>
        <dbReference type="Proteomes" id="UP000050741"/>
    </source>
</evidence>
<protein>
    <submittedName>
        <fullName evidence="3">Uncharacterized protein</fullName>
    </submittedName>
</protein>
<evidence type="ECO:0000313" key="3">
    <source>
        <dbReference type="WBParaSite" id="GPLIN_001593100"/>
    </source>
</evidence>
<keyword evidence="2" id="KW-1185">Reference proteome</keyword>
<sequence length="75" mass="7827">MARGNRGGNSNLPRRTEGQHQRGRTARTPNAECTGGCRETTAGDTGCSREMTTAVGTGGSRKTTAARSRGGCRTK</sequence>
<proteinExistence type="predicted"/>